<accession>A0AA40MGM4</accession>
<sequence>MQAARPVRARWIAVNRISPAPWLPRLSRLTAATPAGGDAQCCCTLVRRVYGIRHEILRHRPRRSRRTRNATRTAAAHTRIRSGNDACRTVVGGWWLVVGGWWLVVGGRWAVGGGRWHKRLCHSAERRTSAPNAADRRAERRPGRSACGRKPDAKRNRPPVWARAGRRRTRWSRRSRRSVDAGPFMPARSMRAQRSEAGHGGVRAARHAHASPGRVLAGFQPSALYSR</sequence>
<feature type="compositionally biased region" description="Basic and acidic residues" evidence="1">
    <location>
        <begin position="126"/>
        <end position="142"/>
    </location>
</feature>
<comment type="caution">
    <text evidence="2">The sequence shown here is derived from an EMBL/GenBank/DDBJ whole genome shotgun (WGS) entry which is preliminary data.</text>
</comment>
<evidence type="ECO:0000256" key="1">
    <source>
        <dbReference type="SAM" id="MobiDB-lite"/>
    </source>
</evidence>
<dbReference type="AlphaFoldDB" id="A0AA40MGM4"/>
<organism evidence="2 3">
    <name type="scientific">Burkholderia pseudomallei</name>
    <name type="common">Pseudomonas pseudomallei</name>
    <dbReference type="NCBI Taxonomy" id="28450"/>
    <lineage>
        <taxon>Bacteria</taxon>
        <taxon>Pseudomonadati</taxon>
        <taxon>Pseudomonadota</taxon>
        <taxon>Betaproteobacteria</taxon>
        <taxon>Burkholderiales</taxon>
        <taxon>Burkholderiaceae</taxon>
        <taxon>Burkholderia</taxon>
        <taxon>pseudomallei group</taxon>
    </lineage>
</organism>
<feature type="compositionally biased region" description="Basic residues" evidence="1">
    <location>
        <begin position="164"/>
        <end position="176"/>
    </location>
</feature>
<dbReference type="Proteomes" id="UP000030475">
    <property type="component" value="Unassembled WGS sequence"/>
</dbReference>
<gene>
    <name evidence="2" type="ORF">Y036_5887</name>
</gene>
<name>A0AA40MGM4_BURPE</name>
<proteinExistence type="predicted"/>
<protein>
    <submittedName>
        <fullName evidence="2">Uncharacterized protein</fullName>
    </submittedName>
</protein>
<reference evidence="2 3" key="1">
    <citation type="submission" date="2014-08" db="EMBL/GenBank/DDBJ databases">
        <authorList>
            <person name="Bunnell A."/>
            <person name="Chain P.S."/>
            <person name="Chertkov O."/>
            <person name="Currie B.J."/>
            <person name="Daligault H.E."/>
            <person name="Davenport K.W."/>
            <person name="Davis C."/>
            <person name="Gleasner C.D."/>
            <person name="Johnson S.L."/>
            <person name="Kaestli M."/>
            <person name="Koren S."/>
            <person name="Kunde Y.A."/>
            <person name="Mayo M."/>
            <person name="McMurry K.K."/>
            <person name="Price E.P."/>
            <person name="Reitenga K.G."/>
            <person name="Robison R."/>
            <person name="Rosovitz M.J."/>
            <person name="Sarovich D.S."/>
            <person name="Teshima H."/>
        </authorList>
    </citation>
    <scope>NUCLEOTIDE SEQUENCE [LARGE SCALE GENOMIC DNA]</scope>
    <source>
        <strain evidence="2 3">MSHR44</strain>
    </source>
</reference>
<dbReference type="EMBL" id="JQIM01000008">
    <property type="protein sequence ID" value="KGX15859.1"/>
    <property type="molecule type" value="Genomic_DNA"/>
</dbReference>
<feature type="region of interest" description="Disordered" evidence="1">
    <location>
        <begin position="126"/>
        <end position="183"/>
    </location>
</feature>
<evidence type="ECO:0000313" key="2">
    <source>
        <dbReference type="EMBL" id="KGX15859.1"/>
    </source>
</evidence>
<evidence type="ECO:0000313" key="3">
    <source>
        <dbReference type="Proteomes" id="UP000030475"/>
    </source>
</evidence>